<dbReference type="InterPro" id="IPR016039">
    <property type="entry name" value="Thiolase-like"/>
</dbReference>
<dbReference type="InterPro" id="IPR011141">
    <property type="entry name" value="Polyketide_synthase_type-III"/>
</dbReference>
<keyword evidence="5" id="KW-1185">Reference proteome</keyword>
<dbReference type="Pfam" id="PF00195">
    <property type="entry name" value="Chal_sti_synt_N"/>
    <property type="match status" value="1"/>
</dbReference>
<organism evidence="4 5">
    <name type="scientific">Escallonia herrerae</name>
    <dbReference type="NCBI Taxonomy" id="1293975"/>
    <lineage>
        <taxon>Eukaryota</taxon>
        <taxon>Viridiplantae</taxon>
        <taxon>Streptophyta</taxon>
        <taxon>Embryophyta</taxon>
        <taxon>Tracheophyta</taxon>
        <taxon>Spermatophyta</taxon>
        <taxon>Magnoliopsida</taxon>
        <taxon>eudicotyledons</taxon>
        <taxon>Gunneridae</taxon>
        <taxon>Pentapetalae</taxon>
        <taxon>asterids</taxon>
        <taxon>campanulids</taxon>
        <taxon>Escalloniales</taxon>
        <taxon>Escalloniaceae</taxon>
        <taxon>Escallonia</taxon>
    </lineage>
</organism>
<dbReference type="GO" id="GO:0030639">
    <property type="term" value="P:polyketide biosynthetic process"/>
    <property type="evidence" value="ECO:0007669"/>
    <property type="project" value="TreeGrafter"/>
</dbReference>
<feature type="domain" description="Chalcone/stilbene synthase N-terminal" evidence="3">
    <location>
        <begin position="23"/>
        <end position="135"/>
    </location>
</feature>
<sequence>MGADLRLWMASSIELGGGSETVDMGQPKSKITHLVFCTTFGVDMPGADYQLIKLLNLCPFVKRLTIYQQDCFANGTVLRLAKDLLKNNIGACILFVYFKITAITFCGPSDTHLDSLVGQALFGDGATAVIVGTDPNVSVERPLFQLVSAAQTILPGSDGAIDGHFVPSGAHISSAEGCTQVDFEEHRKVAERSFCADWNQ</sequence>
<dbReference type="SUPFAM" id="SSF53901">
    <property type="entry name" value="Thiolase-like"/>
    <property type="match status" value="1"/>
</dbReference>
<dbReference type="AlphaFoldDB" id="A0AA89B329"/>
<protein>
    <recommendedName>
        <fullName evidence="3">Chalcone/stilbene synthase N-terminal domain-containing protein</fullName>
    </recommendedName>
</protein>
<dbReference type="Gene3D" id="3.40.47.10">
    <property type="match status" value="1"/>
</dbReference>
<evidence type="ECO:0000259" key="3">
    <source>
        <dbReference type="Pfam" id="PF00195"/>
    </source>
</evidence>
<evidence type="ECO:0000313" key="5">
    <source>
        <dbReference type="Proteomes" id="UP001188597"/>
    </source>
</evidence>
<accession>A0AA89B329</accession>
<dbReference type="EMBL" id="JAVXUP010000631">
    <property type="protein sequence ID" value="KAK3023863.1"/>
    <property type="molecule type" value="Genomic_DNA"/>
</dbReference>
<evidence type="ECO:0000313" key="4">
    <source>
        <dbReference type="EMBL" id="KAK3023863.1"/>
    </source>
</evidence>
<evidence type="ECO:0000256" key="1">
    <source>
        <dbReference type="ARBA" id="ARBA00022679"/>
    </source>
</evidence>
<dbReference type="PANTHER" id="PTHR11877">
    <property type="entry name" value="HYDROXYMETHYLGLUTARYL-COA SYNTHASE"/>
    <property type="match status" value="1"/>
</dbReference>
<evidence type="ECO:0000256" key="2">
    <source>
        <dbReference type="ARBA" id="ARBA00023315"/>
    </source>
</evidence>
<dbReference type="Proteomes" id="UP001188597">
    <property type="component" value="Unassembled WGS sequence"/>
</dbReference>
<name>A0AA89B329_9ASTE</name>
<reference evidence="4" key="1">
    <citation type="submission" date="2022-12" db="EMBL/GenBank/DDBJ databases">
        <title>Draft genome assemblies for two species of Escallonia (Escalloniales).</title>
        <authorList>
            <person name="Chanderbali A."/>
            <person name="Dervinis C."/>
            <person name="Anghel I."/>
            <person name="Soltis D."/>
            <person name="Soltis P."/>
            <person name="Zapata F."/>
        </authorList>
    </citation>
    <scope>NUCLEOTIDE SEQUENCE</scope>
    <source>
        <strain evidence="4">UCBG64.0493</strain>
        <tissue evidence="4">Leaf</tissue>
    </source>
</reference>
<keyword evidence="2" id="KW-0012">Acyltransferase</keyword>
<gene>
    <name evidence="4" type="ORF">RJ639_043994</name>
</gene>
<dbReference type="PANTHER" id="PTHR11877:SF14">
    <property type="entry name" value="CHALCONE SYNTHASE"/>
    <property type="match status" value="1"/>
</dbReference>
<proteinExistence type="predicted"/>
<dbReference type="GO" id="GO:0016747">
    <property type="term" value="F:acyltransferase activity, transferring groups other than amino-acyl groups"/>
    <property type="evidence" value="ECO:0007669"/>
    <property type="project" value="InterPro"/>
</dbReference>
<comment type="caution">
    <text evidence="4">The sequence shown here is derived from an EMBL/GenBank/DDBJ whole genome shotgun (WGS) entry which is preliminary data.</text>
</comment>
<keyword evidence="1" id="KW-0808">Transferase</keyword>
<dbReference type="InterPro" id="IPR001099">
    <property type="entry name" value="Chalcone/stilbene_synt_N"/>
</dbReference>